<dbReference type="EMBL" id="JAGSOH010000071">
    <property type="protein sequence ID" value="MBR7828982.1"/>
    <property type="molecule type" value="Genomic_DNA"/>
</dbReference>
<dbReference type="InterPro" id="IPR017517">
    <property type="entry name" value="Maleyloyr_isom"/>
</dbReference>
<dbReference type="NCBIfam" id="TIGR03083">
    <property type="entry name" value="maleylpyruvate isomerase family mycothiol-dependent enzyme"/>
    <property type="match status" value="1"/>
</dbReference>
<organism evidence="2 3">
    <name type="scientific">Actinospica acidithermotolerans</name>
    <dbReference type="NCBI Taxonomy" id="2828514"/>
    <lineage>
        <taxon>Bacteria</taxon>
        <taxon>Bacillati</taxon>
        <taxon>Actinomycetota</taxon>
        <taxon>Actinomycetes</taxon>
        <taxon>Catenulisporales</taxon>
        <taxon>Actinospicaceae</taxon>
        <taxon>Actinospica</taxon>
    </lineage>
</organism>
<proteinExistence type="predicted"/>
<dbReference type="Gene3D" id="1.20.120.450">
    <property type="entry name" value="dinb family like domain"/>
    <property type="match status" value="1"/>
</dbReference>
<gene>
    <name evidence="2" type="ORF">KDK95_21915</name>
</gene>
<dbReference type="SUPFAM" id="SSF109854">
    <property type="entry name" value="DinB/YfiT-like putative metalloenzymes"/>
    <property type="match status" value="1"/>
</dbReference>
<dbReference type="InterPro" id="IPR034660">
    <property type="entry name" value="DinB/YfiT-like"/>
</dbReference>
<dbReference type="RefSeq" id="WP_249161678.1">
    <property type="nucleotide sequence ID" value="NZ_JAGSOH010000071.1"/>
</dbReference>
<dbReference type="GO" id="GO:0016853">
    <property type="term" value="F:isomerase activity"/>
    <property type="evidence" value="ECO:0007669"/>
    <property type="project" value="UniProtKB-KW"/>
</dbReference>
<feature type="domain" description="Mycothiol-dependent maleylpyruvate isomerase metal-binding" evidence="1">
    <location>
        <begin position="10"/>
        <end position="140"/>
    </location>
</feature>
<dbReference type="Pfam" id="PF11716">
    <property type="entry name" value="MDMPI_N"/>
    <property type="match status" value="1"/>
</dbReference>
<keyword evidence="3" id="KW-1185">Reference proteome</keyword>
<keyword evidence="2" id="KW-0413">Isomerase</keyword>
<dbReference type="AlphaFoldDB" id="A0A941EEG7"/>
<evidence type="ECO:0000313" key="3">
    <source>
        <dbReference type="Proteomes" id="UP000676325"/>
    </source>
</evidence>
<evidence type="ECO:0000313" key="2">
    <source>
        <dbReference type="EMBL" id="MBR7828982.1"/>
    </source>
</evidence>
<protein>
    <submittedName>
        <fullName evidence="2">Maleylpyruvate isomerase family mycothiol-dependent enzyme</fullName>
    </submittedName>
</protein>
<dbReference type="InterPro" id="IPR024344">
    <property type="entry name" value="MDMPI_metal-binding"/>
</dbReference>
<dbReference type="Proteomes" id="UP000676325">
    <property type="component" value="Unassembled WGS sequence"/>
</dbReference>
<reference evidence="2" key="1">
    <citation type="submission" date="2021-04" db="EMBL/GenBank/DDBJ databases">
        <title>Genome based classification of Actinospica acidithermotolerans sp. nov., an actinobacterium isolated from an Indonesian hot spring.</title>
        <authorList>
            <person name="Kusuma A.B."/>
            <person name="Putra K.E."/>
            <person name="Nafisah S."/>
            <person name="Loh J."/>
            <person name="Nouioui I."/>
            <person name="Goodfellow M."/>
        </authorList>
    </citation>
    <scope>NUCLEOTIDE SEQUENCE</scope>
    <source>
        <strain evidence="2">MGRD01-02</strain>
    </source>
</reference>
<name>A0A941EEG7_9ACTN</name>
<evidence type="ECO:0000259" key="1">
    <source>
        <dbReference type="Pfam" id="PF11716"/>
    </source>
</evidence>
<accession>A0A941EEG7</accession>
<comment type="caution">
    <text evidence="2">The sequence shown here is derived from an EMBL/GenBank/DDBJ whole genome shotgun (WGS) entry which is preliminary data.</text>
</comment>
<dbReference type="GO" id="GO:0046872">
    <property type="term" value="F:metal ion binding"/>
    <property type="evidence" value="ECO:0007669"/>
    <property type="project" value="InterPro"/>
</dbReference>
<sequence length="203" mass="22002">MTQGTKLFQDALAGLDGLDEERFAAPSLLPGWNRKQLIAHVAANAEAISNLIHWAATGIETPMYRTPQVRADGIAKGLTLSGQELARWTRESADGLAEAMDRLSGKQWRHEVVTAQGRTVRTTETPWMRAREVCVHVVDLGTGVSFADLPDDFNAALTADILAKRGMAEIPGALAEAPQPEVTAWLAGRPHTLTYAPDLGPWL</sequence>